<dbReference type="InterPro" id="IPR038718">
    <property type="entry name" value="SNF2-like_sf"/>
</dbReference>
<evidence type="ECO:0000313" key="4">
    <source>
        <dbReference type="Proteomes" id="UP000238304"/>
    </source>
</evidence>
<proteinExistence type="predicted"/>
<reference evidence="3 4" key="1">
    <citation type="submission" date="2018-02" db="EMBL/GenBank/DDBJ databases">
        <authorList>
            <person name="Holder M.E."/>
            <person name="Ajami N.J."/>
            <person name="Petrosino J.F."/>
        </authorList>
    </citation>
    <scope>NUCLEOTIDE SEQUENCE [LARGE SCALE GENOMIC DNA]</scope>
    <source>
        <strain evidence="3 4">ATCC 33285</strain>
    </source>
</reference>
<evidence type="ECO:0000259" key="2">
    <source>
        <dbReference type="Pfam" id="PF00271"/>
    </source>
</evidence>
<feature type="domain" description="SNF2 N-terminal" evidence="1">
    <location>
        <begin position="214"/>
        <end position="374"/>
    </location>
</feature>
<evidence type="ECO:0000313" key="3">
    <source>
        <dbReference type="EMBL" id="AVM53328.1"/>
    </source>
</evidence>
<dbReference type="Pfam" id="PF00176">
    <property type="entry name" value="SNF2-rel_dom"/>
    <property type="match status" value="1"/>
</dbReference>
<protein>
    <recommendedName>
        <fullName evidence="5">Helicase-like protein</fullName>
    </recommendedName>
</protein>
<dbReference type="PANTHER" id="PTHR10799">
    <property type="entry name" value="SNF2/RAD54 HELICASE FAMILY"/>
    <property type="match status" value="1"/>
</dbReference>
<keyword evidence="4" id="KW-1185">Reference proteome</keyword>
<name>A0ABM6T8Z6_9BACE</name>
<gene>
    <name evidence="3" type="ORF">C4H11_10655</name>
</gene>
<dbReference type="SUPFAM" id="SSF52540">
    <property type="entry name" value="P-loop containing nucleoside triphosphate hydrolases"/>
    <property type="match status" value="2"/>
</dbReference>
<dbReference type="Gene3D" id="3.40.50.10810">
    <property type="entry name" value="Tandem AAA-ATPase domain"/>
    <property type="match status" value="1"/>
</dbReference>
<dbReference type="InterPro" id="IPR027417">
    <property type="entry name" value="P-loop_NTPase"/>
</dbReference>
<dbReference type="EMBL" id="CP027231">
    <property type="protein sequence ID" value="AVM53328.1"/>
    <property type="molecule type" value="Genomic_DNA"/>
</dbReference>
<evidence type="ECO:0008006" key="5">
    <source>
        <dbReference type="Google" id="ProtNLM"/>
    </source>
</evidence>
<accession>A0ABM6T8Z6</accession>
<dbReference type="InterPro" id="IPR001650">
    <property type="entry name" value="Helicase_C-like"/>
</dbReference>
<organism evidence="3 4">
    <name type="scientific">Bacteroides zoogleoformans</name>
    <dbReference type="NCBI Taxonomy" id="28119"/>
    <lineage>
        <taxon>Bacteria</taxon>
        <taxon>Pseudomonadati</taxon>
        <taxon>Bacteroidota</taxon>
        <taxon>Bacteroidia</taxon>
        <taxon>Bacteroidales</taxon>
        <taxon>Bacteroidaceae</taxon>
        <taxon>Bacteroides</taxon>
    </lineage>
</organism>
<feature type="domain" description="Helicase C-terminal" evidence="2">
    <location>
        <begin position="393"/>
        <end position="498"/>
    </location>
</feature>
<dbReference type="Proteomes" id="UP000238304">
    <property type="component" value="Chromosome"/>
</dbReference>
<evidence type="ECO:0000259" key="1">
    <source>
        <dbReference type="Pfam" id="PF00176"/>
    </source>
</evidence>
<dbReference type="Gene3D" id="3.40.50.300">
    <property type="entry name" value="P-loop containing nucleotide triphosphate hydrolases"/>
    <property type="match status" value="1"/>
</dbReference>
<dbReference type="Pfam" id="PF00271">
    <property type="entry name" value="Helicase_C"/>
    <property type="match status" value="1"/>
</dbReference>
<dbReference type="InterPro" id="IPR000330">
    <property type="entry name" value="SNF2_N"/>
</dbReference>
<sequence>MHSALEYINSRIRYSRLYKAGKSGVERLYFPFYPNTKDIKVSTWFEIVNDRITPCVQVMNYRSRDLYDVQKAELIKKGIYKQFHEIINYCELKRKKVPLLERLKDDIAPFYDERSEKHQVDALRFLCSMKVSALNGDIGTMKSKIVIDLCASRYYAGQIKKVLVFLPVATKGNFKEQIDLWNTCPGLDWKLIGHETMGSSKKAIFEALKYVDNETQIIIDESHLIKNPLAKRSKRIKIICDRASYKVVMTGTPVTENVHNLYMQYAMLSDLIINVSNWLKFEEKYLVIGGYSGTEVIGYKNLDHLLGLIEPYTYQIDSSVLKLSAKIEHTQYCGLSLEQETLYEYEKERLLELIVNDTVRATDIFQTFTRMQQITSGFYISPYGKKIEMHTEKTDVLKDLNFKEKTVFFCKFIFEVDTLINFFGKENCAEFSGRNPKTRDAEKDSFVRGDKKYFIATMQSGGTGLNGLQYASNNVVFFSNSFSYFQRKQSIGRLDRKGQKNQVHVWDILTTAKIDHRIMRCLERKENIADRIKKLINDKTKLKKYIENL</sequence>